<accession>A0A1F8EHS8</accession>
<dbReference type="GO" id="GO:0016757">
    <property type="term" value="F:glycosyltransferase activity"/>
    <property type="evidence" value="ECO:0007669"/>
    <property type="project" value="InterPro"/>
</dbReference>
<dbReference type="InterPro" id="IPR001296">
    <property type="entry name" value="Glyco_trans_1"/>
</dbReference>
<dbReference type="EMBL" id="MGJD01000022">
    <property type="protein sequence ID" value="OGN00381.1"/>
    <property type="molecule type" value="Genomic_DNA"/>
</dbReference>
<organism evidence="3 4">
    <name type="scientific">Candidatus Yanofskybacteria bacterium RIFCSPHIGHO2_01_FULL_41_53</name>
    <dbReference type="NCBI Taxonomy" id="1802663"/>
    <lineage>
        <taxon>Bacteria</taxon>
        <taxon>Candidatus Yanofskyibacteriota</taxon>
    </lineage>
</organism>
<evidence type="ECO:0000259" key="1">
    <source>
        <dbReference type="Pfam" id="PF00534"/>
    </source>
</evidence>
<dbReference type="InterPro" id="IPR028098">
    <property type="entry name" value="Glyco_trans_4-like_N"/>
</dbReference>
<dbReference type="Proteomes" id="UP000177117">
    <property type="component" value="Unassembled WGS sequence"/>
</dbReference>
<evidence type="ECO:0000259" key="2">
    <source>
        <dbReference type="Pfam" id="PF13439"/>
    </source>
</evidence>
<dbReference type="AlphaFoldDB" id="A0A1F8EHS8"/>
<dbReference type="Pfam" id="PF00534">
    <property type="entry name" value="Glycos_transf_1"/>
    <property type="match status" value="1"/>
</dbReference>
<dbReference type="PANTHER" id="PTHR45947">
    <property type="entry name" value="SULFOQUINOVOSYL TRANSFERASE SQD2"/>
    <property type="match status" value="1"/>
</dbReference>
<evidence type="ECO:0000313" key="4">
    <source>
        <dbReference type="Proteomes" id="UP000177117"/>
    </source>
</evidence>
<dbReference type="PANTHER" id="PTHR45947:SF3">
    <property type="entry name" value="SULFOQUINOVOSYL TRANSFERASE SQD2"/>
    <property type="match status" value="1"/>
</dbReference>
<protein>
    <submittedName>
        <fullName evidence="3">Uncharacterized protein</fullName>
    </submittedName>
</protein>
<feature type="domain" description="Glycosyltransferase subfamily 4-like N-terminal" evidence="2">
    <location>
        <begin position="13"/>
        <end position="190"/>
    </location>
</feature>
<evidence type="ECO:0000313" key="3">
    <source>
        <dbReference type="EMBL" id="OGN00381.1"/>
    </source>
</evidence>
<sequence length="362" mass="41976">MRIALAHEYLNQFGGAERVLQVLSAMFPEAPIYTLFYDTEATGGVFEGKDIRTSFLQKTPFIKKYHRFFPVFMPVAVEQFDFSEFDVVISISASFAKGIITKPSTRHICYCLTPPRFLWDDSQKFVEDFSYPWPIKLFSQPLITYLRLWDREASSRVDEFWSISDFVRNRVKKYYSRDSEVIYCPVNTDKFYVSEEINNYFFMTGRLVSYKRFDLAIRVFNKLGWPLKIAGTGPEINKLRKIADKNIEFLGLVSDKRLADLYSHTKALIFPQEEDFGIVPLEAMASGRPVIAYRSGGAMETVVEGKTGLFFNEQREEALLEVLESFNTDNFDPVICRNQAEKFNIGVFKEKVLEKLKSETRD</sequence>
<dbReference type="SUPFAM" id="SSF53756">
    <property type="entry name" value="UDP-Glycosyltransferase/glycogen phosphorylase"/>
    <property type="match status" value="1"/>
</dbReference>
<dbReference type="InterPro" id="IPR050194">
    <property type="entry name" value="Glycosyltransferase_grp1"/>
</dbReference>
<reference evidence="3 4" key="1">
    <citation type="journal article" date="2016" name="Nat. Commun.">
        <title>Thousands of microbial genomes shed light on interconnected biogeochemical processes in an aquifer system.</title>
        <authorList>
            <person name="Anantharaman K."/>
            <person name="Brown C.T."/>
            <person name="Hug L.A."/>
            <person name="Sharon I."/>
            <person name="Castelle C.J."/>
            <person name="Probst A.J."/>
            <person name="Thomas B.C."/>
            <person name="Singh A."/>
            <person name="Wilkins M.J."/>
            <person name="Karaoz U."/>
            <person name="Brodie E.L."/>
            <person name="Williams K.H."/>
            <person name="Hubbard S.S."/>
            <person name="Banfield J.F."/>
        </authorList>
    </citation>
    <scope>NUCLEOTIDE SEQUENCE [LARGE SCALE GENOMIC DNA]</scope>
</reference>
<gene>
    <name evidence="3" type="ORF">A2650_00835</name>
</gene>
<comment type="caution">
    <text evidence="3">The sequence shown here is derived from an EMBL/GenBank/DDBJ whole genome shotgun (WGS) entry which is preliminary data.</text>
</comment>
<name>A0A1F8EHS8_9BACT</name>
<feature type="domain" description="Glycosyl transferase family 1" evidence="1">
    <location>
        <begin position="195"/>
        <end position="342"/>
    </location>
</feature>
<dbReference type="Pfam" id="PF13439">
    <property type="entry name" value="Glyco_transf_4"/>
    <property type="match status" value="1"/>
</dbReference>
<dbReference type="Gene3D" id="3.40.50.2000">
    <property type="entry name" value="Glycogen Phosphorylase B"/>
    <property type="match status" value="2"/>
</dbReference>
<proteinExistence type="predicted"/>